<proteinExistence type="predicted"/>
<dbReference type="Proteomes" id="UP000305709">
    <property type="component" value="Unassembled WGS sequence"/>
</dbReference>
<name>A0A5C4NAX9_9RHOB</name>
<evidence type="ECO:0000313" key="3">
    <source>
        <dbReference type="Proteomes" id="UP000305709"/>
    </source>
</evidence>
<organism evidence="2 3">
    <name type="scientific">Rubellimicrobium roseum</name>
    <dbReference type="NCBI Taxonomy" id="687525"/>
    <lineage>
        <taxon>Bacteria</taxon>
        <taxon>Pseudomonadati</taxon>
        <taxon>Pseudomonadota</taxon>
        <taxon>Alphaproteobacteria</taxon>
        <taxon>Rhodobacterales</taxon>
        <taxon>Roseobacteraceae</taxon>
        <taxon>Rubellimicrobium</taxon>
    </lineage>
</organism>
<dbReference type="AlphaFoldDB" id="A0A5C4NAX9"/>
<protein>
    <submittedName>
        <fullName evidence="2">Uncharacterized protein</fullName>
    </submittedName>
</protein>
<dbReference type="RefSeq" id="WP_139083027.1">
    <property type="nucleotide sequence ID" value="NZ_VDFV01000038.1"/>
</dbReference>
<gene>
    <name evidence="2" type="ORF">FHG71_17690</name>
</gene>
<keyword evidence="3" id="KW-1185">Reference proteome</keyword>
<feature type="compositionally biased region" description="Low complexity" evidence="1">
    <location>
        <begin position="18"/>
        <end position="33"/>
    </location>
</feature>
<comment type="caution">
    <text evidence="2">The sequence shown here is derived from an EMBL/GenBank/DDBJ whole genome shotgun (WGS) entry which is preliminary data.</text>
</comment>
<feature type="region of interest" description="Disordered" evidence="1">
    <location>
        <begin position="1"/>
        <end position="33"/>
    </location>
</feature>
<sequence>MRDPERHSGMVQGHDPSGGRPAPDAEAAPGADPVGMALTASEHEIPAVQYHLAQFLADHLSDCCQVFDGDLEQALILALLWQRFVGAHHMAQIDRDKASEMVWMPALRLSDAVGLPRETVRRKLKLLEAKGLVLSDASKGWALAGDVGHSPGNDRLDELERRMRRRLTRLFVRLRATLGGA</sequence>
<evidence type="ECO:0000256" key="1">
    <source>
        <dbReference type="SAM" id="MobiDB-lite"/>
    </source>
</evidence>
<accession>A0A5C4NAX9</accession>
<dbReference type="InterPro" id="IPR036390">
    <property type="entry name" value="WH_DNA-bd_sf"/>
</dbReference>
<dbReference type="SUPFAM" id="SSF46785">
    <property type="entry name" value="Winged helix' DNA-binding domain"/>
    <property type="match status" value="1"/>
</dbReference>
<evidence type="ECO:0000313" key="2">
    <source>
        <dbReference type="EMBL" id="TNC65386.1"/>
    </source>
</evidence>
<dbReference type="EMBL" id="VDFV01000038">
    <property type="protein sequence ID" value="TNC65386.1"/>
    <property type="molecule type" value="Genomic_DNA"/>
</dbReference>
<reference evidence="2 3" key="1">
    <citation type="submission" date="2019-06" db="EMBL/GenBank/DDBJ databases">
        <authorList>
            <person name="Jiang L."/>
        </authorList>
    </citation>
    <scope>NUCLEOTIDE SEQUENCE [LARGE SCALE GENOMIC DNA]</scope>
    <source>
        <strain evidence="2 3">YIM 48858</strain>
    </source>
</reference>
<dbReference type="OrthoDB" id="5600162at2"/>